<evidence type="ECO:0000313" key="7">
    <source>
        <dbReference type="EMBL" id="CAI6312325.1"/>
    </source>
</evidence>
<keyword evidence="4" id="KW-0285">Flavoprotein</keyword>
<dbReference type="InterPro" id="IPR000172">
    <property type="entry name" value="GMC_OxRdtase_N"/>
</dbReference>
<dbReference type="SUPFAM" id="SSF54373">
    <property type="entry name" value="FAD-linked reductases, C-terminal domain"/>
    <property type="match status" value="1"/>
</dbReference>
<dbReference type="OrthoDB" id="269227at2759"/>
<evidence type="ECO:0000256" key="2">
    <source>
        <dbReference type="PIRSR" id="PIRSR000137-1"/>
    </source>
</evidence>
<dbReference type="SUPFAM" id="SSF51905">
    <property type="entry name" value="FAD/NAD(P)-binding domain"/>
    <property type="match status" value="1"/>
</dbReference>
<dbReference type="Pfam" id="PF05199">
    <property type="entry name" value="GMC_oxred_C"/>
    <property type="match status" value="1"/>
</dbReference>
<dbReference type="InterPro" id="IPR036188">
    <property type="entry name" value="FAD/NAD-bd_sf"/>
</dbReference>
<dbReference type="EMBL" id="CAOQHR010000002">
    <property type="protein sequence ID" value="CAI6312325.1"/>
    <property type="molecule type" value="Genomic_DNA"/>
</dbReference>
<dbReference type="Pfam" id="PF00732">
    <property type="entry name" value="GMC_oxred_N"/>
    <property type="match status" value="1"/>
</dbReference>
<evidence type="ECO:0000256" key="3">
    <source>
        <dbReference type="PIRSR" id="PIRSR000137-2"/>
    </source>
</evidence>
<protein>
    <recommendedName>
        <fullName evidence="5 6">Glucose-methanol-choline oxidoreductase N-terminal domain-containing protein</fullName>
    </recommendedName>
</protein>
<dbReference type="AlphaFoldDB" id="A0A9W4U8Q6"/>
<accession>A0A9W4U8Q6</accession>
<keyword evidence="3 4" id="KW-0274">FAD</keyword>
<comment type="caution">
    <text evidence="7">The sequence shown here is derived from an EMBL/GenBank/DDBJ whole genome shotgun (WGS) entry which is preliminary data.</text>
</comment>
<feature type="active site" description="Proton acceptor" evidence="2">
    <location>
        <position position="503"/>
    </location>
</feature>
<dbReference type="InterPro" id="IPR007867">
    <property type="entry name" value="GMC_OxRtase_C"/>
</dbReference>
<evidence type="ECO:0000256" key="1">
    <source>
        <dbReference type="ARBA" id="ARBA00010790"/>
    </source>
</evidence>
<evidence type="ECO:0000256" key="4">
    <source>
        <dbReference type="RuleBase" id="RU003968"/>
    </source>
</evidence>
<dbReference type="GO" id="GO:0016614">
    <property type="term" value="F:oxidoreductase activity, acting on CH-OH group of donors"/>
    <property type="evidence" value="ECO:0007669"/>
    <property type="project" value="InterPro"/>
</dbReference>
<keyword evidence="8" id="KW-1185">Reference proteome</keyword>
<feature type="binding site" evidence="3">
    <location>
        <begin position="504"/>
        <end position="505"/>
    </location>
    <ligand>
        <name>FAD</name>
        <dbReference type="ChEBI" id="CHEBI:57692"/>
    </ligand>
</feature>
<dbReference type="PANTHER" id="PTHR11552">
    <property type="entry name" value="GLUCOSE-METHANOL-CHOLINE GMC OXIDOREDUCTASE"/>
    <property type="match status" value="1"/>
</dbReference>
<feature type="binding site" evidence="3">
    <location>
        <position position="208"/>
    </location>
    <ligand>
        <name>FAD</name>
        <dbReference type="ChEBI" id="CHEBI:57692"/>
    </ligand>
</feature>
<organism evidence="7 8">
    <name type="scientific">Periconia digitata</name>
    <dbReference type="NCBI Taxonomy" id="1303443"/>
    <lineage>
        <taxon>Eukaryota</taxon>
        <taxon>Fungi</taxon>
        <taxon>Dikarya</taxon>
        <taxon>Ascomycota</taxon>
        <taxon>Pezizomycotina</taxon>
        <taxon>Dothideomycetes</taxon>
        <taxon>Pleosporomycetidae</taxon>
        <taxon>Pleosporales</taxon>
        <taxon>Massarineae</taxon>
        <taxon>Periconiaceae</taxon>
        <taxon>Periconia</taxon>
    </lineage>
</organism>
<dbReference type="Gene3D" id="3.30.560.10">
    <property type="entry name" value="Glucose Oxidase, domain 3"/>
    <property type="match status" value="1"/>
</dbReference>
<dbReference type="PIRSF" id="PIRSF000137">
    <property type="entry name" value="Alcohol_oxidase"/>
    <property type="match status" value="1"/>
</dbReference>
<comment type="similarity">
    <text evidence="1 4">Belongs to the GMC oxidoreductase family.</text>
</comment>
<feature type="active site" description="Proton donor" evidence="2">
    <location>
        <position position="465"/>
    </location>
</feature>
<dbReference type="InterPro" id="IPR012132">
    <property type="entry name" value="GMC_OxRdtase"/>
</dbReference>
<reference evidence="7" key="1">
    <citation type="submission" date="2023-01" db="EMBL/GenBank/DDBJ databases">
        <authorList>
            <person name="Van Ghelder C."/>
            <person name="Rancurel C."/>
        </authorList>
    </citation>
    <scope>NUCLEOTIDE SEQUENCE</scope>
    <source>
        <strain evidence="7">CNCM I-4278</strain>
    </source>
</reference>
<feature type="domain" description="Glucose-methanol-choline oxidoreductase N-terminal" evidence="5">
    <location>
        <begin position="84"/>
        <end position="107"/>
    </location>
</feature>
<dbReference type="PANTHER" id="PTHR11552:SF123">
    <property type="entry name" value="GMC OXIDOREDUCTASE (AFU_ORTHOLOGUE AFUA_2G01770)-RELATED"/>
    <property type="match status" value="1"/>
</dbReference>
<feature type="domain" description="Glucose-methanol-choline oxidoreductase N-terminal" evidence="6">
    <location>
        <begin position="240"/>
        <end position="254"/>
    </location>
</feature>
<dbReference type="Proteomes" id="UP001152607">
    <property type="component" value="Unassembled WGS sequence"/>
</dbReference>
<evidence type="ECO:0000313" key="8">
    <source>
        <dbReference type="Proteomes" id="UP001152607"/>
    </source>
</evidence>
<evidence type="ECO:0000259" key="5">
    <source>
        <dbReference type="PROSITE" id="PS00623"/>
    </source>
</evidence>
<name>A0A9W4U8Q6_9PLEO</name>
<proteinExistence type="inferred from homology"/>
<dbReference type="Gene3D" id="3.50.50.60">
    <property type="entry name" value="FAD/NAD(P)-binding domain"/>
    <property type="match status" value="1"/>
</dbReference>
<dbReference type="PROSITE" id="PS00623">
    <property type="entry name" value="GMC_OXRED_1"/>
    <property type="match status" value="1"/>
</dbReference>
<dbReference type="PROSITE" id="PS00624">
    <property type="entry name" value="GMC_OXRED_2"/>
    <property type="match status" value="1"/>
</dbReference>
<dbReference type="GO" id="GO:0050660">
    <property type="term" value="F:flavin adenine dinucleotide binding"/>
    <property type="evidence" value="ECO:0007669"/>
    <property type="project" value="InterPro"/>
</dbReference>
<comment type="cofactor">
    <cofactor evidence="3">
        <name>FAD</name>
        <dbReference type="ChEBI" id="CHEBI:57692"/>
    </cofactor>
</comment>
<evidence type="ECO:0000259" key="6">
    <source>
        <dbReference type="PROSITE" id="PS00624"/>
    </source>
</evidence>
<sequence>MASTVADYIIVGGGLTGCAIASRLASSSSAPSVVLVEAGPDPTGEPATDTVLAGLSLMGGKLDYSYQSEPVTDTASRVHTLPAGKMLGGGSMLNYAGWLVADAKDYDDWGESIGDERWSYKGLKPWLEKTERQFKVSAISEDVERKYPLREPVAGAWKELGLERTTGENGSMTGLAELKENIRPDGVRQPSYQAYPLDKVVLLTSTKVDRILFEDRKAHGVQLDDGRQLIANKEVIICAGAYRTPQLLLLSGIGPRDLLSKNEIPLLHHSPDVGQNLFDHFAVYMAFKLRDPSQNLALGSPGWTTPSLFKGLPYDWVANEPIPKEVIQQYPSDSKFANRNLAEVLTVYVPPGIPGIPFDGSHIATSTMLLLPTSRGTVSLSSSSPNDPPKIQPNYLSTALDRDVLKYHARRTLKMVLGTKSLSEYVESETPPSGPGLDGLVPLTLDVSDGVLQERIERSGMQHHHSGGTAAMGKVVDAEGKVFGVEGLRIADASVLPLPLGGHPQATLYAMAEQIASFIVGRD</sequence>
<gene>
    <name evidence="7" type="ORF">PDIGIT_LOCUS3265</name>
</gene>